<evidence type="ECO:0000313" key="1">
    <source>
        <dbReference type="EMBL" id="AZN41711.1"/>
    </source>
</evidence>
<gene>
    <name evidence="1" type="ORF">EJC50_20060</name>
</gene>
<dbReference type="PANTHER" id="PTHR35279">
    <property type="match status" value="1"/>
</dbReference>
<dbReference type="PANTHER" id="PTHR35279:SF1">
    <property type="entry name" value="ARABINANASE_LEVANSUCRASE_INVERTASE"/>
    <property type="match status" value="1"/>
</dbReference>
<sequence>MSVQHGGWTKFDHNPVLGGDYGTCFDLTMIREEGVYRMWFSWRPKSSIALVESVDGVHWSEPVIVLEPNKATGWEDDLNRPSVVKREDGYHMWYTGQMWRPDRSCIGYATSEDGIHWVRQSERPVMEPQAAWEKVAVMCPHVEWDELAGAFRMWYSAGDQYEPNAIGYATSTDGHHWAKHEANPVFDRLPEHAWEQHKVTACQVIPYKDGYAMFYIGFRDEDYASIGLAWSKDGISDWKRHPLNPLLSPEHGKWDAEANYKPFAIFDGESWKLWYNGRSGHVEQIGMAVHEGYDLGI</sequence>
<dbReference type="SUPFAM" id="SSF75005">
    <property type="entry name" value="Arabinanase/levansucrase/invertase"/>
    <property type="match status" value="1"/>
</dbReference>
<name>A0A3Q8X981_9BACL</name>
<proteinExistence type="predicted"/>
<evidence type="ECO:0000313" key="2">
    <source>
        <dbReference type="Proteomes" id="UP000272528"/>
    </source>
</evidence>
<dbReference type="Proteomes" id="UP000272528">
    <property type="component" value="Chromosome"/>
</dbReference>
<dbReference type="InterPro" id="IPR023296">
    <property type="entry name" value="Glyco_hydro_beta-prop_sf"/>
</dbReference>
<reference evidence="2" key="1">
    <citation type="submission" date="2018-12" db="EMBL/GenBank/DDBJ databases">
        <title>Genome sequence of Peanibacillus sp.</title>
        <authorList>
            <person name="Subramani G."/>
            <person name="Srinivasan S."/>
            <person name="Kim M.K."/>
        </authorList>
    </citation>
    <scope>NUCLEOTIDE SEQUENCE [LARGE SCALE GENOMIC DNA]</scope>
    <source>
        <strain evidence="2">18JY67-1</strain>
    </source>
</reference>
<dbReference type="OrthoDB" id="9799605at2"/>
<organism evidence="1 2">
    <name type="scientific">Paenibacillus albus</name>
    <dbReference type="NCBI Taxonomy" id="2495582"/>
    <lineage>
        <taxon>Bacteria</taxon>
        <taxon>Bacillati</taxon>
        <taxon>Bacillota</taxon>
        <taxon>Bacilli</taxon>
        <taxon>Bacillales</taxon>
        <taxon>Paenibacillaceae</taxon>
        <taxon>Paenibacillus</taxon>
    </lineage>
</organism>
<dbReference type="Gene3D" id="2.115.10.20">
    <property type="entry name" value="Glycosyl hydrolase domain, family 43"/>
    <property type="match status" value="3"/>
</dbReference>
<dbReference type="EMBL" id="CP034437">
    <property type="protein sequence ID" value="AZN41711.1"/>
    <property type="molecule type" value="Genomic_DNA"/>
</dbReference>
<dbReference type="RefSeq" id="WP_126017417.1">
    <property type="nucleotide sequence ID" value="NZ_CP034437.1"/>
</dbReference>
<dbReference type="AlphaFoldDB" id="A0A3Q8X981"/>
<protein>
    <submittedName>
        <fullName evidence="1">Uncharacterized protein</fullName>
    </submittedName>
</protein>
<keyword evidence="2" id="KW-1185">Reference proteome</keyword>
<accession>A0A3Q8X981</accession>
<dbReference type="KEGG" id="palb:EJC50_20060"/>